<comment type="caution">
    <text evidence="1">The sequence shown here is derived from an EMBL/GenBank/DDBJ whole genome shotgun (WGS) entry which is preliminary data.</text>
</comment>
<dbReference type="PANTHER" id="PTHR21310">
    <property type="entry name" value="AMINOGLYCOSIDE PHOSPHOTRANSFERASE-RELATED-RELATED"/>
    <property type="match status" value="1"/>
</dbReference>
<dbReference type="PANTHER" id="PTHR21310:SF15">
    <property type="entry name" value="AMINOGLYCOSIDE PHOSPHOTRANSFERASE DOMAIN-CONTAINING PROTEIN"/>
    <property type="match status" value="1"/>
</dbReference>
<accession>A0AAN6RST3</accession>
<keyword evidence="2" id="KW-1185">Reference proteome</keyword>
<protein>
    <recommendedName>
        <fullName evidence="3">Aminoglycoside phosphotransferase domain-containing protein</fullName>
    </recommendedName>
</protein>
<dbReference type="EMBL" id="MU855634">
    <property type="protein sequence ID" value="KAK3900816.1"/>
    <property type="molecule type" value="Genomic_DNA"/>
</dbReference>
<proteinExistence type="predicted"/>
<reference evidence="1" key="2">
    <citation type="submission" date="2023-05" db="EMBL/GenBank/DDBJ databases">
        <authorList>
            <consortium name="Lawrence Berkeley National Laboratory"/>
            <person name="Steindorff A."/>
            <person name="Hensen N."/>
            <person name="Bonometti L."/>
            <person name="Westerberg I."/>
            <person name="Brannstrom I.O."/>
            <person name="Guillou S."/>
            <person name="Cros-Aarteil S."/>
            <person name="Calhoun S."/>
            <person name="Haridas S."/>
            <person name="Kuo A."/>
            <person name="Mondo S."/>
            <person name="Pangilinan J."/>
            <person name="Riley R."/>
            <person name="Labutti K."/>
            <person name="Andreopoulos B."/>
            <person name="Lipzen A."/>
            <person name="Chen C."/>
            <person name="Yanf M."/>
            <person name="Daum C."/>
            <person name="Ng V."/>
            <person name="Clum A."/>
            <person name="Ohm R."/>
            <person name="Martin F."/>
            <person name="Silar P."/>
            <person name="Natvig D."/>
            <person name="Lalanne C."/>
            <person name="Gautier V."/>
            <person name="Ament-Velasquez S.L."/>
            <person name="Kruys A."/>
            <person name="Hutchinson M.I."/>
            <person name="Powell A.J."/>
            <person name="Barry K."/>
            <person name="Miller A.N."/>
            <person name="Grigoriev I.V."/>
            <person name="Debuchy R."/>
            <person name="Gladieux P."/>
            <person name="Thoren M.H."/>
            <person name="Johannesson H."/>
        </authorList>
    </citation>
    <scope>NUCLEOTIDE SEQUENCE</scope>
    <source>
        <strain evidence="1">CBS 103.79</strain>
    </source>
</reference>
<evidence type="ECO:0008006" key="3">
    <source>
        <dbReference type="Google" id="ProtNLM"/>
    </source>
</evidence>
<sequence>MVRRINFDDGVSCVIWLRLPDDDVFGGSEALTGAMATEIEIASMKFFRSKTSIPVPKLLDCSTATDNPVGAPYMLVEYIYGTVASELREARSCPLQMSGTSEQDRRFREQMAQIQATVATFQFSKIGSLYHNPETDEFHFGPDLQIGKGPWTSFSKYYDDLADHLLKLASAKDVLEQSQSFMLPVILNRLMGALGEEKAGPFRLTNLGVIDLDGVMAAPLEVAVQYPVLSFLETEPPGFVPTKPAMIDRIRRTEPKLREYRELLAEAELGQQGSTVVANRLGSRSAGIYREMVAYAQHQDLRSVDVASWVVGGELRALRAKEVRGTVFGTLVGRGMERWGGEGLGLLS</sequence>
<gene>
    <name evidence="1" type="ORF">C8A05DRAFT_45411</name>
</gene>
<dbReference type="AlphaFoldDB" id="A0AAN6RST3"/>
<organism evidence="1 2">
    <name type="scientific">Staphylotrichum tortipilum</name>
    <dbReference type="NCBI Taxonomy" id="2831512"/>
    <lineage>
        <taxon>Eukaryota</taxon>
        <taxon>Fungi</taxon>
        <taxon>Dikarya</taxon>
        <taxon>Ascomycota</taxon>
        <taxon>Pezizomycotina</taxon>
        <taxon>Sordariomycetes</taxon>
        <taxon>Sordariomycetidae</taxon>
        <taxon>Sordariales</taxon>
        <taxon>Chaetomiaceae</taxon>
        <taxon>Staphylotrichum</taxon>
    </lineage>
</organism>
<name>A0AAN6RST3_9PEZI</name>
<dbReference type="InterPro" id="IPR051678">
    <property type="entry name" value="AGP_Transferase"/>
</dbReference>
<reference evidence="1" key="1">
    <citation type="journal article" date="2023" name="Mol. Phylogenet. Evol.">
        <title>Genome-scale phylogeny and comparative genomics of the fungal order Sordariales.</title>
        <authorList>
            <person name="Hensen N."/>
            <person name="Bonometti L."/>
            <person name="Westerberg I."/>
            <person name="Brannstrom I.O."/>
            <person name="Guillou S."/>
            <person name="Cros-Aarteil S."/>
            <person name="Calhoun S."/>
            <person name="Haridas S."/>
            <person name="Kuo A."/>
            <person name="Mondo S."/>
            <person name="Pangilinan J."/>
            <person name="Riley R."/>
            <person name="LaButti K."/>
            <person name="Andreopoulos B."/>
            <person name="Lipzen A."/>
            <person name="Chen C."/>
            <person name="Yan M."/>
            <person name="Daum C."/>
            <person name="Ng V."/>
            <person name="Clum A."/>
            <person name="Steindorff A."/>
            <person name="Ohm R.A."/>
            <person name="Martin F."/>
            <person name="Silar P."/>
            <person name="Natvig D.O."/>
            <person name="Lalanne C."/>
            <person name="Gautier V."/>
            <person name="Ament-Velasquez S.L."/>
            <person name="Kruys A."/>
            <person name="Hutchinson M.I."/>
            <person name="Powell A.J."/>
            <person name="Barry K."/>
            <person name="Miller A.N."/>
            <person name="Grigoriev I.V."/>
            <person name="Debuchy R."/>
            <person name="Gladieux P."/>
            <person name="Hiltunen Thoren M."/>
            <person name="Johannesson H."/>
        </authorList>
    </citation>
    <scope>NUCLEOTIDE SEQUENCE</scope>
    <source>
        <strain evidence="1">CBS 103.79</strain>
    </source>
</reference>
<evidence type="ECO:0000313" key="1">
    <source>
        <dbReference type="EMBL" id="KAK3900816.1"/>
    </source>
</evidence>
<evidence type="ECO:0000313" key="2">
    <source>
        <dbReference type="Proteomes" id="UP001303889"/>
    </source>
</evidence>
<dbReference type="Proteomes" id="UP001303889">
    <property type="component" value="Unassembled WGS sequence"/>
</dbReference>